<gene>
    <name evidence="1" type="ORF">TIFTF001_053414</name>
</gene>
<dbReference type="AlphaFoldDB" id="A0AA88JES1"/>
<keyword evidence="2" id="KW-1185">Reference proteome</keyword>
<evidence type="ECO:0000313" key="2">
    <source>
        <dbReference type="Proteomes" id="UP001187192"/>
    </source>
</evidence>
<dbReference type="Proteomes" id="UP001187192">
    <property type="component" value="Unassembled WGS sequence"/>
</dbReference>
<sequence length="186" mass="20779">MQNGFCQNAKWILSESEKAKLRQSSVPIRKRVSSGVPHHTRQCLEPDVLREQDLWPTTSPVLAGTGHMLGRCSALSTWIRVVKPIPAWVSWTNPLPSQLTPALLLYLSATETIPLLLQYITSPTTATYPGRICPYGRQRQPSFCPPRQVRPHVVPTYWARSPCRPTYPPGTLGGQYGRVTPSTQAH</sequence>
<evidence type="ECO:0000313" key="1">
    <source>
        <dbReference type="EMBL" id="GMN71524.1"/>
    </source>
</evidence>
<comment type="caution">
    <text evidence="1">The sequence shown here is derived from an EMBL/GenBank/DDBJ whole genome shotgun (WGS) entry which is preliminary data.</text>
</comment>
<accession>A0AA88JES1</accession>
<name>A0AA88JES1_FICCA</name>
<protein>
    <submittedName>
        <fullName evidence="1">Uncharacterized protein</fullName>
    </submittedName>
</protein>
<dbReference type="EMBL" id="BTGU01012678">
    <property type="protein sequence ID" value="GMN71524.1"/>
    <property type="molecule type" value="Genomic_DNA"/>
</dbReference>
<proteinExistence type="predicted"/>
<organism evidence="1 2">
    <name type="scientific">Ficus carica</name>
    <name type="common">Common fig</name>
    <dbReference type="NCBI Taxonomy" id="3494"/>
    <lineage>
        <taxon>Eukaryota</taxon>
        <taxon>Viridiplantae</taxon>
        <taxon>Streptophyta</taxon>
        <taxon>Embryophyta</taxon>
        <taxon>Tracheophyta</taxon>
        <taxon>Spermatophyta</taxon>
        <taxon>Magnoliopsida</taxon>
        <taxon>eudicotyledons</taxon>
        <taxon>Gunneridae</taxon>
        <taxon>Pentapetalae</taxon>
        <taxon>rosids</taxon>
        <taxon>fabids</taxon>
        <taxon>Rosales</taxon>
        <taxon>Moraceae</taxon>
        <taxon>Ficeae</taxon>
        <taxon>Ficus</taxon>
    </lineage>
</organism>
<reference evidence="1" key="1">
    <citation type="submission" date="2023-07" db="EMBL/GenBank/DDBJ databases">
        <title>draft genome sequence of fig (Ficus carica).</title>
        <authorList>
            <person name="Takahashi T."/>
            <person name="Nishimura K."/>
        </authorList>
    </citation>
    <scope>NUCLEOTIDE SEQUENCE</scope>
</reference>